<dbReference type="AlphaFoldDB" id="A0A1T4N340"/>
<evidence type="ECO:0000313" key="2">
    <source>
        <dbReference type="Proteomes" id="UP000190888"/>
    </source>
</evidence>
<dbReference type="Gene3D" id="2.160.10.10">
    <property type="entry name" value="Hexapeptide repeat proteins"/>
    <property type="match status" value="1"/>
</dbReference>
<gene>
    <name evidence="1" type="ORF">SAMN04488132_10468</name>
</gene>
<organism evidence="1 2">
    <name type="scientific">Sediminibacterium ginsengisoli</name>
    <dbReference type="NCBI Taxonomy" id="413434"/>
    <lineage>
        <taxon>Bacteria</taxon>
        <taxon>Pseudomonadati</taxon>
        <taxon>Bacteroidota</taxon>
        <taxon>Chitinophagia</taxon>
        <taxon>Chitinophagales</taxon>
        <taxon>Chitinophagaceae</taxon>
        <taxon>Sediminibacterium</taxon>
    </lineage>
</organism>
<dbReference type="RefSeq" id="WP_139367064.1">
    <property type="nucleotide sequence ID" value="NZ_FUWH01000004.1"/>
</dbReference>
<accession>A0A1T4N340</accession>
<dbReference type="Proteomes" id="UP000190888">
    <property type="component" value="Unassembled WGS sequence"/>
</dbReference>
<dbReference type="InterPro" id="IPR051159">
    <property type="entry name" value="Hexapeptide_acetyltransf"/>
</dbReference>
<dbReference type="PANTHER" id="PTHR23416">
    <property type="entry name" value="SIALIC ACID SYNTHASE-RELATED"/>
    <property type="match status" value="1"/>
</dbReference>
<reference evidence="1 2" key="1">
    <citation type="submission" date="2017-02" db="EMBL/GenBank/DDBJ databases">
        <authorList>
            <person name="Peterson S.W."/>
        </authorList>
    </citation>
    <scope>NUCLEOTIDE SEQUENCE [LARGE SCALE GENOMIC DNA]</scope>
    <source>
        <strain evidence="1 2">DSM 22335</strain>
    </source>
</reference>
<dbReference type="SUPFAM" id="SSF51161">
    <property type="entry name" value="Trimeric LpxA-like enzymes"/>
    <property type="match status" value="1"/>
</dbReference>
<dbReference type="STRING" id="413434.SAMN04488132_10468"/>
<dbReference type="GO" id="GO:0016740">
    <property type="term" value="F:transferase activity"/>
    <property type="evidence" value="ECO:0007669"/>
    <property type="project" value="UniProtKB-KW"/>
</dbReference>
<protein>
    <submittedName>
        <fullName evidence="1">Transferase hexapeptide (Six repeat-containing protein)</fullName>
    </submittedName>
</protein>
<keyword evidence="2" id="KW-1185">Reference proteome</keyword>
<dbReference type="EMBL" id="FUWH01000004">
    <property type="protein sequence ID" value="SJZ73632.1"/>
    <property type="molecule type" value="Genomic_DNA"/>
</dbReference>
<dbReference type="InterPro" id="IPR011004">
    <property type="entry name" value="Trimer_LpxA-like_sf"/>
</dbReference>
<dbReference type="CDD" id="cd04647">
    <property type="entry name" value="LbH_MAT_like"/>
    <property type="match status" value="1"/>
</dbReference>
<evidence type="ECO:0000313" key="1">
    <source>
        <dbReference type="EMBL" id="SJZ73632.1"/>
    </source>
</evidence>
<dbReference type="OrthoDB" id="9814490at2"/>
<proteinExistence type="predicted"/>
<name>A0A1T4N340_9BACT</name>
<dbReference type="PANTHER" id="PTHR23416:SF78">
    <property type="entry name" value="LIPOPOLYSACCHARIDE BIOSYNTHESIS O-ACETYL TRANSFERASE WBBJ-RELATED"/>
    <property type="match status" value="1"/>
</dbReference>
<keyword evidence="1" id="KW-0808">Transferase</keyword>
<sequence length="225" mass="25133">MKTIRSLLKAIWRANPKTIYFNFRYLPWKQAVHFPFWISSRTSLRKVKGQVQLNGPLETGMIRIGYGNIGIFDHKRSRSIWEVCGTVVFEGKAEIGHGSKISVGPEGMLFFGKNFALTAESTIVAYKKVVFGDDCLLSWDILIMDTDYHAIRNSRSEVLNPPAPVIIGNSVWIGCRSLVLKGTVIPDGAIIAANSFVNKELTGTHQLFGKNPLSVLASDVYWDKD</sequence>